<evidence type="ECO:0000256" key="4">
    <source>
        <dbReference type="ARBA" id="ARBA00012058"/>
    </source>
</evidence>
<comment type="caution">
    <text evidence="9">The sequence shown here is derived from an EMBL/GenBank/DDBJ whole genome shotgun (WGS) entry which is preliminary data.</text>
</comment>
<keyword evidence="5" id="KW-0460">Magnesium</keyword>
<evidence type="ECO:0000256" key="7">
    <source>
        <dbReference type="ARBA" id="ARBA00023239"/>
    </source>
</evidence>
<name>A0A645EBV2_9ZZZZ</name>
<dbReference type="UniPathway" id="UPA00109">
    <property type="reaction ID" value="UER00187"/>
</dbReference>
<keyword evidence="6" id="KW-0324">Glycolysis</keyword>
<evidence type="ECO:0000259" key="8">
    <source>
        <dbReference type="SMART" id="SM01192"/>
    </source>
</evidence>
<sequence length="339" mass="37068">MPEAKQQLGGNAVAAVSAAVLKAGANALGIPLYRHIGGNAAMHLPVPGVAMVAGDKRYGGGITTPGGKPTMSVMCFGFDTFSDASYACWEIHTRWAEKMKKLFGGSPNIRDFIVVPEGCFNSDEHIWEAMVKTIAEAGYEGKAGLQMDVATDTYYNKEDEKYYGLFNREVKTKDQLFDFYLHIINEFPFVIIEDPFNEDDYEATAELTKQSGIQIVGDDLFTTNIKRVEYGISKGAANTVLLKVNQIGTISEALQMIEHAYKFGYAVMPSDSRGEGESIADYAVGINAGSIRECGIGQRANRFLEIEEELGPSAKFLGARGLKGFKNQQLADAHERRGE</sequence>
<dbReference type="SUPFAM" id="SSF54826">
    <property type="entry name" value="Enolase N-terminal domain-like"/>
    <property type="match status" value="1"/>
</dbReference>
<evidence type="ECO:0000256" key="3">
    <source>
        <dbReference type="ARBA" id="ARBA00009604"/>
    </source>
</evidence>
<dbReference type="AlphaFoldDB" id="A0A645EBV2"/>
<comment type="pathway">
    <text evidence="2">Carbohydrate degradation; glycolysis; pyruvate from D-glyceraldehyde 3-phosphate: step 4/5.</text>
</comment>
<dbReference type="PRINTS" id="PR00148">
    <property type="entry name" value="ENOLASE"/>
</dbReference>
<dbReference type="EC" id="4.2.1.11" evidence="4"/>
<dbReference type="GO" id="GO:0004634">
    <property type="term" value="F:phosphopyruvate hydratase activity"/>
    <property type="evidence" value="ECO:0007669"/>
    <property type="project" value="UniProtKB-EC"/>
</dbReference>
<dbReference type="InterPro" id="IPR000941">
    <property type="entry name" value="Enolase"/>
</dbReference>
<evidence type="ECO:0000256" key="2">
    <source>
        <dbReference type="ARBA" id="ARBA00005031"/>
    </source>
</evidence>
<organism evidence="9">
    <name type="scientific">bioreactor metagenome</name>
    <dbReference type="NCBI Taxonomy" id="1076179"/>
    <lineage>
        <taxon>unclassified sequences</taxon>
        <taxon>metagenomes</taxon>
        <taxon>ecological metagenomes</taxon>
    </lineage>
</organism>
<protein>
    <recommendedName>
        <fullName evidence="4">phosphopyruvate hydratase</fullName>
        <ecNumber evidence="4">4.2.1.11</ecNumber>
    </recommendedName>
</protein>
<dbReference type="GO" id="GO:0000287">
    <property type="term" value="F:magnesium ion binding"/>
    <property type="evidence" value="ECO:0007669"/>
    <property type="project" value="InterPro"/>
</dbReference>
<proteinExistence type="inferred from homology"/>
<evidence type="ECO:0000256" key="6">
    <source>
        <dbReference type="ARBA" id="ARBA00023152"/>
    </source>
</evidence>
<dbReference type="Gene3D" id="3.20.20.120">
    <property type="entry name" value="Enolase-like C-terminal domain"/>
    <property type="match status" value="1"/>
</dbReference>
<evidence type="ECO:0000256" key="5">
    <source>
        <dbReference type="ARBA" id="ARBA00022842"/>
    </source>
</evidence>
<dbReference type="EMBL" id="VSSQ01045548">
    <property type="protein sequence ID" value="MPM99457.1"/>
    <property type="molecule type" value="Genomic_DNA"/>
</dbReference>
<feature type="domain" description="Enolase C-terminal TIM barrel" evidence="8">
    <location>
        <begin position="41"/>
        <end position="324"/>
    </location>
</feature>
<dbReference type="SMART" id="SM01192">
    <property type="entry name" value="Enolase_C"/>
    <property type="match status" value="1"/>
</dbReference>
<gene>
    <name evidence="9" type="primary">eno_44</name>
    <name evidence="9" type="ORF">SDC9_146648</name>
</gene>
<dbReference type="PANTHER" id="PTHR11902">
    <property type="entry name" value="ENOLASE"/>
    <property type="match status" value="1"/>
</dbReference>
<dbReference type="PANTHER" id="PTHR11902:SF1">
    <property type="entry name" value="ENOLASE"/>
    <property type="match status" value="1"/>
</dbReference>
<dbReference type="GO" id="GO:0006096">
    <property type="term" value="P:glycolytic process"/>
    <property type="evidence" value="ECO:0007669"/>
    <property type="project" value="UniProtKB-UniPathway"/>
</dbReference>
<evidence type="ECO:0000313" key="9">
    <source>
        <dbReference type="EMBL" id="MPM99457.1"/>
    </source>
</evidence>
<keyword evidence="7 9" id="KW-0456">Lyase</keyword>
<dbReference type="GO" id="GO:0000015">
    <property type="term" value="C:phosphopyruvate hydratase complex"/>
    <property type="evidence" value="ECO:0007669"/>
    <property type="project" value="InterPro"/>
</dbReference>
<dbReference type="PROSITE" id="PS00164">
    <property type="entry name" value="ENOLASE"/>
    <property type="match status" value="1"/>
</dbReference>
<comment type="similarity">
    <text evidence="3">Belongs to the enolase family.</text>
</comment>
<evidence type="ECO:0000256" key="1">
    <source>
        <dbReference type="ARBA" id="ARBA00001946"/>
    </source>
</evidence>
<dbReference type="InterPro" id="IPR020810">
    <property type="entry name" value="Enolase_C"/>
</dbReference>
<accession>A0A645EBV2</accession>
<comment type="cofactor">
    <cofactor evidence="1">
        <name>Mg(2+)</name>
        <dbReference type="ChEBI" id="CHEBI:18420"/>
    </cofactor>
</comment>
<dbReference type="InterPro" id="IPR036849">
    <property type="entry name" value="Enolase-like_C_sf"/>
</dbReference>
<dbReference type="InterPro" id="IPR020809">
    <property type="entry name" value="Enolase_CS"/>
</dbReference>
<dbReference type="SUPFAM" id="SSF51604">
    <property type="entry name" value="Enolase C-terminal domain-like"/>
    <property type="match status" value="1"/>
</dbReference>
<dbReference type="Pfam" id="PF00113">
    <property type="entry name" value="Enolase_C"/>
    <property type="match status" value="1"/>
</dbReference>
<reference evidence="9" key="1">
    <citation type="submission" date="2019-08" db="EMBL/GenBank/DDBJ databases">
        <authorList>
            <person name="Kucharzyk K."/>
            <person name="Murdoch R.W."/>
            <person name="Higgins S."/>
            <person name="Loffler F."/>
        </authorList>
    </citation>
    <scope>NUCLEOTIDE SEQUENCE</scope>
</reference>
<dbReference type="InterPro" id="IPR029017">
    <property type="entry name" value="Enolase-like_N"/>
</dbReference>